<gene>
    <name evidence="4" type="ORF">MNBD_GAMMA23-684</name>
</gene>
<evidence type="ECO:0000256" key="3">
    <source>
        <dbReference type="SAM" id="Phobius"/>
    </source>
</evidence>
<name>A0A3B1A2A6_9ZZZZ</name>
<feature type="transmembrane region" description="Helical" evidence="3">
    <location>
        <begin position="12"/>
        <end position="32"/>
    </location>
</feature>
<dbReference type="Pfam" id="PF20567">
    <property type="entry name" value="DUF6776"/>
    <property type="match status" value="1"/>
</dbReference>
<sequence length="252" mass="29101">MNLVVKAHRPWVTRLIWVLGFIALLIAGWSAFDYGRYSAQFDSADARRSENSFAEIRDALSTEIETLREEKAILKRAAQIEKKAYNELYTTLKALQSEILELKEELAFYRGIVSPRDASRGLRLQKFTFEENGNSRSYRYKVVLSQVLKNDRVARGNVQLVFEGLQGGQAKELKLRDVTAKHIKELNYKFKYFQNIEGNIEIPVGFVAARIILRIFPRGRRQDMIEKTFDWPKTENSENVGKQEEAEADSTD</sequence>
<keyword evidence="3" id="KW-0472">Membrane</keyword>
<organism evidence="4">
    <name type="scientific">hydrothermal vent metagenome</name>
    <dbReference type="NCBI Taxonomy" id="652676"/>
    <lineage>
        <taxon>unclassified sequences</taxon>
        <taxon>metagenomes</taxon>
        <taxon>ecological metagenomes</taxon>
    </lineage>
</organism>
<evidence type="ECO:0000313" key="4">
    <source>
        <dbReference type="EMBL" id="VAW93707.1"/>
    </source>
</evidence>
<evidence type="ECO:0000256" key="2">
    <source>
        <dbReference type="SAM" id="MobiDB-lite"/>
    </source>
</evidence>
<feature type="region of interest" description="Disordered" evidence="2">
    <location>
        <begin position="228"/>
        <end position="252"/>
    </location>
</feature>
<dbReference type="AlphaFoldDB" id="A0A3B1A2A6"/>
<evidence type="ECO:0000256" key="1">
    <source>
        <dbReference type="SAM" id="Coils"/>
    </source>
</evidence>
<keyword evidence="3" id="KW-1133">Transmembrane helix</keyword>
<feature type="coiled-coil region" evidence="1">
    <location>
        <begin position="57"/>
        <end position="112"/>
    </location>
</feature>
<dbReference type="InterPro" id="IPR046703">
    <property type="entry name" value="DUF6776"/>
</dbReference>
<feature type="compositionally biased region" description="Basic and acidic residues" evidence="2">
    <location>
        <begin position="228"/>
        <end position="245"/>
    </location>
</feature>
<protein>
    <submittedName>
        <fullName evidence="4">Uncharacterized protein</fullName>
    </submittedName>
</protein>
<keyword evidence="3" id="KW-0812">Transmembrane</keyword>
<dbReference type="EMBL" id="UOFT01000034">
    <property type="protein sequence ID" value="VAW93707.1"/>
    <property type="molecule type" value="Genomic_DNA"/>
</dbReference>
<reference evidence="4" key="1">
    <citation type="submission" date="2018-06" db="EMBL/GenBank/DDBJ databases">
        <authorList>
            <person name="Zhirakovskaya E."/>
        </authorList>
    </citation>
    <scope>NUCLEOTIDE SEQUENCE</scope>
</reference>
<proteinExistence type="predicted"/>
<accession>A0A3B1A2A6</accession>
<keyword evidence="1" id="KW-0175">Coiled coil</keyword>